<evidence type="ECO:0000256" key="1">
    <source>
        <dbReference type="SAM" id="SignalP"/>
    </source>
</evidence>
<dbReference type="RefSeq" id="WP_117392675.1">
    <property type="nucleotide sequence ID" value="NZ_QWDC01000002.1"/>
</dbReference>
<feature type="chain" id="PRO_5016778454" evidence="1">
    <location>
        <begin position="22"/>
        <end position="190"/>
    </location>
</feature>
<accession>A0A372NUS0</accession>
<protein>
    <submittedName>
        <fullName evidence="2">Uncharacterized protein</fullName>
    </submittedName>
</protein>
<sequence>MKLIKVVLACFVMFSAFNTNAQSTKPVFRSLTHVLYQVESGKIIIKQLFDIDSVGNTRLQCVWPRGISDTTYLLADEKVALLNSIFNDSKPLEDFVARRRLKAGEHFPGPYEYVKYVMPNGKTGELTFAAPLMADNFNRALDLFIFAGKSFRDGDVIENAELIRQAELSQKKITYLPKIEPPPTVKDLRF</sequence>
<evidence type="ECO:0000313" key="3">
    <source>
        <dbReference type="Proteomes" id="UP000264217"/>
    </source>
</evidence>
<keyword evidence="1" id="KW-0732">Signal</keyword>
<name>A0A372NUS0_9SPHI</name>
<comment type="caution">
    <text evidence="2">The sequence shown here is derived from an EMBL/GenBank/DDBJ whole genome shotgun (WGS) entry which is preliminary data.</text>
</comment>
<gene>
    <name evidence="2" type="ORF">D0C36_16390</name>
</gene>
<dbReference type="EMBL" id="QWDC01000002">
    <property type="protein sequence ID" value="RFZ92966.1"/>
    <property type="molecule type" value="Genomic_DNA"/>
</dbReference>
<dbReference type="Proteomes" id="UP000264217">
    <property type="component" value="Unassembled WGS sequence"/>
</dbReference>
<organism evidence="2 3">
    <name type="scientific">Mucilaginibacter conchicola</name>
    <dbReference type="NCBI Taxonomy" id="2303333"/>
    <lineage>
        <taxon>Bacteria</taxon>
        <taxon>Pseudomonadati</taxon>
        <taxon>Bacteroidota</taxon>
        <taxon>Sphingobacteriia</taxon>
        <taxon>Sphingobacteriales</taxon>
        <taxon>Sphingobacteriaceae</taxon>
        <taxon>Mucilaginibacter</taxon>
    </lineage>
</organism>
<feature type="signal peptide" evidence="1">
    <location>
        <begin position="1"/>
        <end position="21"/>
    </location>
</feature>
<reference evidence="2 3" key="1">
    <citation type="submission" date="2018-08" db="EMBL/GenBank/DDBJ databases">
        <title>Mucilaginibacter sp. MYSH2.</title>
        <authorList>
            <person name="Seo T."/>
        </authorList>
    </citation>
    <scope>NUCLEOTIDE SEQUENCE [LARGE SCALE GENOMIC DNA]</scope>
    <source>
        <strain evidence="2 3">MYSH2</strain>
    </source>
</reference>
<dbReference type="OrthoDB" id="1260302at2"/>
<proteinExistence type="predicted"/>
<dbReference type="AlphaFoldDB" id="A0A372NUS0"/>
<evidence type="ECO:0000313" key="2">
    <source>
        <dbReference type="EMBL" id="RFZ92966.1"/>
    </source>
</evidence>
<keyword evidence="3" id="KW-1185">Reference proteome</keyword>